<evidence type="ECO:0000313" key="3">
    <source>
        <dbReference type="Proteomes" id="UP000010824"/>
    </source>
</evidence>
<protein>
    <recommendedName>
        <fullName evidence="4">Acid-resistance membrane protein</fullName>
    </recommendedName>
</protein>
<dbReference type="RefSeq" id="WP_015286212.1">
    <property type="nucleotide sequence ID" value="NC_019943.1"/>
</dbReference>
<dbReference type="EMBL" id="CP003167">
    <property type="protein sequence ID" value="AGB03249.1"/>
    <property type="molecule type" value="Genomic_DNA"/>
</dbReference>
<evidence type="ECO:0008006" key="4">
    <source>
        <dbReference type="Google" id="ProtNLM"/>
    </source>
</evidence>
<keyword evidence="1" id="KW-0472">Membrane</keyword>
<dbReference type="InterPro" id="IPR005325">
    <property type="entry name" value="DUF308_memb"/>
</dbReference>
<dbReference type="InParanoid" id="L0HJL2"/>
<dbReference type="HOGENOM" id="CLU_091585_3_0_2"/>
<reference evidence="3" key="1">
    <citation type="submission" date="2011-12" db="EMBL/GenBank/DDBJ databases">
        <title>Complete sequence of Methanoregula formicicum SMSP.</title>
        <authorList>
            <person name="Lucas S."/>
            <person name="Han J."/>
            <person name="Lapidus A."/>
            <person name="Cheng J.-F."/>
            <person name="Goodwin L."/>
            <person name="Pitluck S."/>
            <person name="Peters L."/>
            <person name="Ovchinnikova G."/>
            <person name="Teshima H."/>
            <person name="Detter J.C."/>
            <person name="Han C."/>
            <person name="Tapia R."/>
            <person name="Land M."/>
            <person name="Hauser L."/>
            <person name="Kyrpides N."/>
            <person name="Ivanova N."/>
            <person name="Pagani I."/>
            <person name="Imachi H."/>
            <person name="Tamaki H."/>
            <person name="Sekiguchi Y."/>
            <person name="Kamagata Y."/>
            <person name="Cadillo-Quiroz H."/>
            <person name="Zinder S."/>
            <person name="Liu W.-T."/>
            <person name="Woyke T."/>
        </authorList>
    </citation>
    <scope>NUCLEOTIDE SEQUENCE [LARGE SCALE GENOMIC DNA]</scope>
    <source>
        <strain evidence="3">DSM 22288 / NBRC 105244 / SMSP</strain>
    </source>
</reference>
<feature type="transmembrane region" description="Helical" evidence="1">
    <location>
        <begin position="160"/>
        <end position="180"/>
    </location>
</feature>
<feature type="transmembrane region" description="Helical" evidence="1">
    <location>
        <begin position="76"/>
        <end position="97"/>
    </location>
</feature>
<evidence type="ECO:0000313" key="2">
    <source>
        <dbReference type="EMBL" id="AGB03249.1"/>
    </source>
</evidence>
<feature type="transmembrane region" description="Helical" evidence="1">
    <location>
        <begin position="103"/>
        <end position="123"/>
    </location>
</feature>
<name>L0HJL2_METFS</name>
<dbReference type="Proteomes" id="UP000010824">
    <property type="component" value="Chromosome"/>
</dbReference>
<dbReference type="STRING" id="593750.Metfor_2244"/>
<dbReference type="KEGG" id="mfo:Metfor_2244"/>
<organism evidence="2 3">
    <name type="scientific">Methanoregula formicica (strain DSM 22288 / NBRC 105244 / SMSP)</name>
    <dbReference type="NCBI Taxonomy" id="593750"/>
    <lineage>
        <taxon>Archaea</taxon>
        <taxon>Methanobacteriati</taxon>
        <taxon>Methanobacteriota</taxon>
        <taxon>Stenosarchaea group</taxon>
        <taxon>Methanomicrobia</taxon>
        <taxon>Methanomicrobiales</taxon>
        <taxon>Methanoregulaceae</taxon>
        <taxon>Methanoregula</taxon>
    </lineage>
</organism>
<dbReference type="eggNOG" id="arCOG03582">
    <property type="taxonomic scope" value="Archaea"/>
</dbReference>
<evidence type="ECO:0000256" key="1">
    <source>
        <dbReference type="SAM" id="Phobius"/>
    </source>
</evidence>
<dbReference type="PANTHER" id="PTHR34989">
    <property type="entry name" value="PROTEIN HDED"/>
    <property type="match status" value="1"/>
</dbReference>
<sequence>MADDVTLSAQDMVELHLFPWWLLLLWGILALLLGVALLMTPGMTTVLLITFMGAYWLVGGIFALASLAVDRTSMGWKIFLSVINIIAGILILIYPFYATLFTLELVIIFIGFWACFVGAAHIFQAFTKKDWGNGVIGIISLIFGLLLLVNSLVAAILLPFVAGGFAIVMGLCSIFVSFMAKKCADSVKAA</sequence>
<proteinExistence type="predicted"/>
<feature type="transmembrane region" description="Helical" evidence="1">
    <location>
        <begin position="20"/>
        <end position="40"/>
    </location>
</feature>
<reference evidence="2 3" key="2">
    <citation type="journal article" date="2014" name="Genome Announc.">
        <title>Complete Genome Sequence of Methanoregula formicica SMSPT, a Mesophilic Hydrogenotrophic Methanogen Isolated from a Methanogenic Upflow Anaerobic Sludge Blanket Reactor.</title>
        <authorList>
            <person name="Yamamoto K."/>
            <person name="Tamaki H."/>
            <person name="Cadillo-Quiroz H."/>
            <person name="Imachi H."/>
            <person name="Kyrpides N."/>
            <person name="Woyke T."/>
            <person name="Goodwin L."/>
            <person name="Zinder S.H."/>
            <person name="Kamagata Y."/>
            <person name="Liu W.T."/>
        </authorList>
    </citation>
    <scope>NUCLEOTIDE SEQUENCE [LARGE SCALE GENOMIC DNA]</scope>
    <source>
        <strain evidence="3">DSM 22288 / NBRC 105244 / SMSP</strain>
    </source>
</reference>
<dbReference type="AlphaFoldDB" id="L0HJL2"/>
<dbReference type="InterPro" id="IPR052712">
    <property type="entry name" value="Acid_resist_chaperone_HdeD"/>
</dbReference>
<keyword evidence="1" id="KW-1133">Transmembrane helix</keyword>
<dbReference type="GO" id="GO:0005886">
    <property type="term" value="C:plasma membrane"/>
    <property type="evidence" value="ECO:0007669"/>
    <property type="project" value="TreeGrafter"/>
</dbReference>
<feature type="transmembrane region" description="Helical" evidence="1">
    <location>
        <begin position="46"/>
        <end position="69"/>
    </location>
</feature>
<feature type="transmembrane region" description="Helical" evidence="1">
    <location>
        <begin position="135"/>
        <end position="154"/>
    </location>
</feature>
<gene>
    <name evidence="2" type="ordered locus">Metfor_2244</name>
</gene>
<keyword evidence="3" id="KW-1185">Reference proteome</keyword>
<dbReference type="PANTHER" id="PTHR34989:SF1">
    <property type="entry name" value="PROTEIN HDED"/>
    <property type="match status" value="1"/>
</dbReference>
<dbReference type="Pfam" id="PF03729">
    <property type="entry name" value="DUF308"/>
    <property type="match status" value="2"/>
</dbReference>
<dbReference type="GeneID" id="14309636"/>
<accession>L0HJL2</accession>
<keyword evidence="1" id="KW-0812">Transmembrane</keyword>